<feature type="region of interest" description="Disordered" evidence="1">
    <location>
        <begin position="173"/>
        <end position="200"/>
    </location>
</feature>
<feature type="region of interest" description="Disordered" evidence="1">
    <location>
        <begin position="1"/>
        <end position="47"/>
    </location>
</feature>
<reference evidence="2" key="1">
    <citation type="journal article" date="2022" name="bioRxiv">
        <title>Sequencing and chromosome-scale assembly of the giantPleurodeles waltlgenome.</title>
        <authorList>
            <person name="Brown T."/>
            <person name="Elewa A."/>
            <person name="Iarovenko S."/>
            <person name="Subramanian E."/>
            <person name="Araus A.J."/>
            <person name="Petzold A."/>
            <person name="Susuki M."/>
            <person name="Suzuki K.-i.T."/>
            <person name="Hayashi T."/>
            <person name="Toyoda A."/>
            <person name="Oliveira C."/>
            <person name="Osipova E."/>
            <person name="Leigh N.D."/>
            <person name="Simon A."/>
            <person name="Yun M.H."/>
        </authorList>
    </citation>
    <scope>NUCLEOTIDE SEQUENCE</scope>
    <source>
        <strain evidence="2">20211129_DDA</strain>
        <tissue evidence="2">Liver</tissue>
    </source>
</reference>
<feature type="compositionally biased region" description="Basic residues" evidence="1">
    <location>
        <begin position="93"/>
        <end position="104"/>
    </location>
</feature>
<feature type="compositionally biased region" description="Basic and acidic residues" evidence="1">
    <location>
        <begin position="263"/>
        <end position="279"/>
    </location>
</feature>
<gene>
    <name evidence="2" type="ORF">NDU88_007845</name>
</gene>
<evidence type="ECO:0000256" key="1">
    <source>
        <dbReference type="SAM" id="MobiDB-lite"/>
    </source>
</evidence>
<sequence>MIGGVVAPSPSCPSLPDLGPTASGQRRGGHCWRGPEGPHRLGSWPAGSSGIGERELVAWVGGRGCTGTPLRREALRESCGASLDAFVPGGLRPGRRKRSHRVKKSGAWSPESRGDTDREKKGAWICIAAALPTGWREPLLLQTDLKEEERKTKITLNINSMELYETEIKSPNPKMIKSNGAGHPPPQSLSPADPVGPRTPVQMSRRFWKAGMLLTFSSMFHHQQEVRKRPSSILNQISLGFMKSSSDEDHKELPDVTGYSQTEKIRSEKTFEEVRESEG</sequence>
<feature type="compositionally biased region" description="Basic and acidic residues" evidence="1">
    <location>
        <begin position="245"/>
        <end position="254"/>
    </location>
</feature>
<proteinExistence type="predicted"/>
<dbReference type="AlphaFoldDB" id="A0AAV7P3B7"/>
<dbReference type="EMBL" id="JANPWB010000012">
    <property type="protein sequence ID" value="KAJ1119660.1"/>
    <property type="molecule type" value="Genomic_DNA"/>
</dbReference>
<comment type="caution">
    <text evidence="2">The sequence shown here is derived from an EMBL/GenBank/DDBJ whole genome shotgun (WGS) entry which is preliminary data.</text>
</comment>
<evidence type="ECO:0000313" key="2">
    <source>
        <dbReference type="EMBL" id="KAJ1119660.1"/>
    </source>
</evidence>
<evidence type="ECO:0000313" key="3">
    <source>
        <dbReference type="Proteomes" id="UP001066276"/>
    </source>
</evidence>
<feature type="region of interest" description="Disordered" evidence="1">
    <location>
        <begin position="242"/>
        <end position="279"/>
    </location>
</feature>
<feature type="region of interest" description="Disordered" evidence="1">
    <location>
        <begin position="90"/>
        <end position="119"/>
    </location>
</feature>
<dbReference type="Proteomes" id="UP001066276">
    <property type="component" value="Chromosome 8"/>
</dbReference>
<keyword evidence="3" id="KW-1185">Reference proteome</keyword>
<organism evidence="2 3">
    <name type="scientific">Pleurodeles waltl</name>
    <name type="common">Iberian ribbed newt</name>
    <dbReference type="NCBI Taxonomy" id="8319"/>
    <lineage>
        <taxon>Eukaryota</taxon>
        <taxon>Metazoa</taxon>
        <taxon>Chordata</taxon>
        <taxon>Craniata</taxon>
        <taxon>Vertebrata</taxon>
        <taxon>Euteleostomi</taxon>
        <taxon>Amphibia</taxon>
        <taxon>Batrachia</taxon>
        <taxon>Caudata</taxon>
        <taxon>Salamandroidea</taxon>
        <taxon>Salamandridae</taxon>
        <taxon>Pleurodelinae</taxon>
        <taxon>Pleurodeles</taxon>
    </lineage>
</organism>
<protein>
    <submittedName>
        <fullName evidence="2">Uncharacterized protein</fullName>
    </submittedName>
</protein>
<accession>A0AAV7P3B7</accession>
<name>A0AAV7P3B7_PLEWA</name>